<evidence type="ECO:0000256" key="1">
    <source>
        <dbReference type="SAM" id="MobiDB-lite"/>
    </source>
</evidence>
<keyword evidence="2" id="KW-0472">Membrane</keyword>
<comment type="caution">
    <text evidence="3">The sequence shown here is derived from an EMBL/GenBank/DDBJ whole genome shotgun (WGS) entry which is preliminary data.</text>
</comment>
<accession>A0A5C5Z907</accession>
<feature type="transmembrane region" description="Helical" evidence="2">
    <location>
        <begin position="53"/>
        <end position="72"/>
    </location>
</feature>
<sequence length="173" mass="19259">MDLRNTHRQTGHRQTGHRQTGHRQTGHRYAGRRYAGRRYAGRRQSARRKRGSLLVEAAISAVLLVTATVALLKFAKAMKVLNEQANGRLAVTLAAQNAIGRLQALPFALIDSSSDEISKAISETCQCDVDVKTELFESNQRTGVHFVVRAKQSDSVSVTLHDWRFETTGDDDE</sequence>
<gene>
    <name evidence="3" type="ORF">CA13_51750</name>
</gene>
<proteinExistence type="predicted"/>
<evidence type="ECO:0000313" key="4">
    <source>
        <dbReference type="Proteomes" id="UP000315010"/>
    </source>
</evidence>
<evidence type="ECO:0000256" key="2">
    <source>
        <dbReference type="SAM" id="Phobius"/>
    </source>
</evidence>
<dbReference type="AlphaFoldDB" id="A0A5C5Z907"/>
<dbReference type="EMBL" id="SJPJ01000001">
    <property type="protein sequence ID" value="TWT83708.1"/>
    <property type="molecule type" value="Genomic_DNA"/>
</dbReference>
<evidence type="ECO:0000313" key="3">
    <source>
        <dbReference type="EMBL" id="TWT83708.1"/>
    </source>
</evidence>
<organism evidence="3 4">
    <name type="scientific">Novipirellula herctigrandis</name>
    <dbReference type="NCBI Taxonomy" id="2527986"/>
    <lineage>
        <taxon>Bacteria</taxon>
        <taxon>Pseudomonadati</taxon>
        <taxon>Planctomycetota</taxon>
        <taxon>Planctomycetia</taxon>
        <taxon>Pirellulales</taxon>
        <taxon>Pirellulaceae</taxon>
        <taxon>Novipirellula</taxon>
    </lineage>
</organism>
<dbReference type="Proteomes" id="UP000315010">
    <property type="component" value="Unassembled WGS sequence"/>
</dbReference>
<name>A0A5C5Z907_9BACT</name>
<dbReference type="RefSeq" id="WP_146401040.1">
    <property type="nucleotide sequence ID" value="NZ_SJPJ01000001.1"/>
</dbReference>
<reference evidence="3 4" key="1">
    <citation type="submission" date="2019-02" db="EMBL/GenBank/DDBJ databases">
        <title>Deep-cultivation of Planctomycetes and their phenomic and genomic characterization uncovers novel biology.</title>
        <authorList>
            <person name="Wiegand S."/>
            <person name="Jogler M."/>
            <person name="Boedeker C."/>
            <person name="Pinto D."/>
            <person name="Vollmers J."/>
            <person name="Rivas-Marin E."/>
            <person name="Kohn T."/>
            <person name="Peeters S.H."/>
            <person name="Heuer A."/>
            <person name="Rast P."/>
            <person name="Oberbeckmann S."/>
            <person name="Bunk B."/>
            <person name="Jeske O."/>
            <person name="Meyerdierks A."/>
            <person name="Storesund J.E."/>
            <person name="Kallscheuer N."/>
            <person name="Luecker S."/>
            <person name="Lage O.M."/>
            <person name="Pohl T."/>
            <person name="Merkel B.J."/>
            <person name="Hornburger P."/>
            <person name="Mueller R.-W."/>
            <person name="Bruemmer F."/>
            <person name="Labrenz M."/>
            <person name="Spormann A.M."/>
            <person name="Op Den Camp H."/>
            <person name="Overmann J."/>
            <person name="Amann R."/>
            <person name="Jetten M.S.M."/>
            <person name="Mascher T."/>
            <person name="Medema M.H."/>
            <person name="Devos D.P."/>
            <person name="Kaster A.-K."/>
            <person name="Ovreas L."/>
            <person name="Rohde M."/>
            <person name="Galperin M.Y."/>
            <person name="Jogler C."/>
        </authorList>
    </citation>
    <scope>NUCLEOTIDE SEQUENCE [LARGE SCALE GENOMIC DNA]</scope>
    <source>
        <strain evidence="3 4">CA13</strain>
    </source>
</reference>
<keyword evidence="4" id="KW-1185">Reference proteome</keyword>
<keyword evidence="2" id="KW-0812">Transmembrane</keyword>
<protein>
    <submittedName>
        <fullName evidence="3">Uncharacterized protein</fullName>
    </submittedName>
</protein>
<keyword evidence="2" id="KW-1133">Transmembrane helix</keyword>
<feature type="region of interest" description="Disordered" evidence="1">
    <location>
        <begin position="1"/>
        <end position="44"/>
    </location>
</feature>